<proteinExistence type="predicted"/>
<name>A0A9J5Z448_SOLCO</name>
<dbReference type="Proteomes" id="UP000824120">
    <property type="component" value="Chromosome 5"/>
</dbReference>
<comment type="caution">
    <text evidence="1">The sequence shown here is derived from an EMBL/GenBank/DDBJ whole genome shotgun (WGS) entry which is preliminary data.</text>
</comment>
<accession>A0A9J5Z448</accession>
<evidence type="ECO:0000313" key="1">
    <source>
        <dbReference type="EMBL" id="KAG5606220.1"/>
    </source>
</evidence>
<organism evidence="1 2">
    <name type="scientific">Solanum commersonii</name>
    <name type="common">Commerson's wild potato</name>
    <name type="synonym">Commerson's nightshade</name>
    <dbReference type="NCBI Taxonomy" id="4109"/>
    <lineage>
        <taxon>Eukaryota</taxon>
        <taxon>Viridiplantae</taxon>
        <taxon>Streptophyta</taxon>
        <taxon>Embryophyta</taxon>
        <taxon>Tracheophyta</taxon>
        <taxon>Spermatophyta</taxon>
        <taxon>Magnoliopsida</taxon>
        <taxon>eudicotyledons</taxon>
        <taxon>Gunneridae</taxon>
        <taxon>Pentapetalae</taxon>
        <taxon>asterids</taxon>
        <taxon>lamiids</taxon>
        <taxon>Solanales</taxon>
        <taxon>Solanaceae</taxon>
        <taxon>Solanoideae</taxon>
        <taxon>Solaneae</taxon>
        <taxon>Solanum</taxon>
    </lineage>
</organism>
<reference evidence="1 2" key="1">
    <citation type="submission" date="2020-09" db="EMBL/GenBank/DDBJ databases">
        <title>De no assembly of potato wild relative species, Solanum commersonii.</title>
        <authorList>
            <person name="Cho K."/>
        </authorList>
    </citation>
    <scope>NUCLEOTIDE SEQUENCE [LARGE SCALE GENOMIC DNA]</scope>
    <source>
        <strain evidence="1">LZ3.2</strain>
        <tissue evidence="1">Leaf</tissue>
    </source>
</reference>
<dbReference type="EMBL" id="JACXVP010000005">
    <property type="protein sequence ID" value="KAG5606220.1"/>
    <property type="molecule type" value="Genomic_DNA"/>
</dbReference>
<keyword evidence="2" id="KW-1185">Reference proteome</keyword>
<gene>
    <name evidence="1" type="ORF">H5410_027712</name>
</gene>
<evidence type="ECO:0000313" key="2">
    <source>
        <dbReference type="Proteomes" id="UP000824120"/>
    </source>
</evidence>
<sequence>MKICESPIPFGELPIEQYSPFVPVCLALKELSKSAVKRSNQRIAEQLHEALLHRPLIQDRKMLKANDEGQQSRPKGGWPSASRILPYFIQFLHY</sequence>
<protein>
    <submittedName>
        <fullName evidence="1">Uncharacterized protein</fullName>
    </submittedName>
</protein>
<dbReference type="AlphaFoldDB" id="A0A9J5Z448"/>